<protein>
    <submittedName>
        <fullName evidence="2">Uncharacterized protein</fullName>
    </submittedName>
</protein>
<organism evidence="2 3">
    <name type="scientific">Hyalangium minutum</name>
    <dbReference type="NCBI Taxonomy" id="394096"/>
    <lineage>
        <taxon>Bacteria</taxon>
        <taxon>Pseudomonadati</taxon>
        <taxon>Myxococcota</taxon>
        <taxon>Myxococcia</taxon>
        <taxon>Myxococcales</taxon>
        <taxon>Cystobacterineae</taxon>
        <taxon>Archangiaceae</taxon>
        <taxon>Hyalangium</taxon>
    </lineage>
</organism>
<dbReference type="Proteomes" id="UP000028725">
    <property type="component" value="Unassembled WGS sequence"/>
</dbReference>
<dbReference type="RefSeq" id="WP_157232183.1">
    <property type="nucleotide sequence ID" value="NZ_JMCB01000010.1"/>
</dbReference>
<keyword evidence="3" id="KW-1185">Reference proteome</keyword>
<evidence type="ECO:0000313" key="2">
    <source>
        <dbReference type="EMBL" id="KFE66561.1"/>
    </source>
</evidence>
<evidence type="ECO:0000256" key="1">
    <source>
        <dbReference type="SAM" id="MobiDB-lite"/>
    </source>
</evidence>
<accession>A0A085WFU8</accession>
<dbReference type="AlphaFoldDB" id="A0A085WFU8"/>
<proteinExistence type="predicted"/>
<feature type="compositionally biased region" description="Basic and acidic residues" evidence="1">
    <location>
        <begin position="25"/>
        <end position="35"/>
    </location>
</feature>
<sequence length="54" mass="5706">MAESLQGEGLRWGATDFPGASGDVMHFDDSNRHGDSVTYGKSHPTEKGKAKKGG</sequence>
<evidence type="ECO:0000313" key="3">
    <source>
        <dbReference type="Proteomes" id="UP000028725"/>
    </source>
</evidence>
<feature type="region of interest" description="Disordered" evidence="1">
    <location>
        <begin position="1"/>
        <end position="54"/>
    </location>
</feature>
<name>A0A085WFU8_9BACT</name>
<comment type="caution">
    <text evidence="2">The sequence shown here is derived from an EMBL/GenBank/DDBJ whole genome shotgun (WGS) entry which is preliminary data.</text>
</comment>
<gene>
    <name evidence="2" type="ORF">DB31_1034</name>
</gene>
<dbReference type="EMBL" id="JMCB01000010">
    <property type="protein sequence ID" value="KFE66561.1"/>
    <property type="molecule type" value="Genomic_DNA"/>
</dbReference>
<reference evidence="2 3" key="1">
    <citation type="submission" date="2014-04" db="EMBL/GenBank/DDBJ databases">
        <title>Genome assembly of Hyalangium minutum DSM 14724.</title>
        <authorList>
            <person name="Sharma G."/>
            <person name="Subramanian S."/>
        </authorList>
    </citation>
    <scope>NUCLEOTIDE SEQUENCE [LARGE SCALE GENOMIC DNA]</scope>
    <source>
        <strain evidence="2 3">DSM 14724</strain>
    </source>
</reference>